<keyword evidence="2" id="KW-1185">Reference proteome</keyword>
<evidence type="ECO:0000313" key="1">
    <source>
        <dbReference type="EMBL" id="KAI4835006.1"/>
    </source>
</evidence>
<comment type="caution">
    <text evidence="1">The sequence shown here is derived from an EMBL/GenBank/DDBJ whole genome shotgun (WGS) entry which is preliminary data.</text>
</comment>
<dbReference type="Proteomes" id="UP001056978">
    <property type="component" value="Chromosome 14"/>
</dbReference>
<dbReference type="EMBL" id="CM043782">
    <property type="protein sequence ID" value="KAI4835006.1"/>
    <property type="molecule type" value="Genomic_DNA"/>
</dbReference>
<reference evidence="1" key="1">
    <citation type="submission" date="2022-06" db="EMBL/GenBank/DDBJ databases">
        <title>The First Complete Genome of the Simian Malaria Parasite Plasmodium brasilianum.</title>
        <authorList>
            <person name="Bajic M."/>
            <person name="Ravishankar S."/>
        </authorList>
    </citation>
    <scope>NUCLEOTIDE SEQUENCE</scope>
    <source>
        <strain evidence="1">Bolivian I</strain>
    </source>
</reference>
<protein>
    <submittedName>
        <fullName evidence="1">Uncharacterized protein</fullName>
    </submittedName>
</protein>
<name>A0ACB9Y3Z9_PLABR</name>
<evidence type="ECO:0000313" key="2">
    <source>
        <dbReference type="Proteomes" id="UP001056978"/>
    </source>
</evidence>
<gene>
    <name evidence="1" type="ORF">MKS88_005688</name>
</gene>
<proteinExistence type="predicted"/>
<sequence length="806" mass="94235">MSKASVSMMKYVPLPSSFTVNRNIRRFNMAEYDRKTFFSFNIFSLFLFALPIVYMSKVNYRMCEENEVIYIKLENARLSLSTVMNVLYNSYVQSAYLIAEMNILNSSCKEKWNMMDLIKSVKNEQTYGISRLHKFSWLNLFFLFIPFTLVYNHVIKLVLCVVILLYIKYILNNFFLFLYKNNIQRFNELIKLLYIQAYTENNQQDKEKLEFLIDDLYCRIHKMAESILKFYFFFMQNLFFYFMVSNDIIISTNQYSTTYKSIKKLFHLKKFYFHLFVVLMEIELKRDVSEEDEEEEEKKKKKKKSLYKNIRNVFKSKYLKEYELMRENETNFCLFSLHQCFKSYGIITILMMIRRLFCFLHLFLFTIISVYYLIKTYLVLSSYINVIKKKKKKLLPLRGVSQKDYSKYSSRDEETIISFVIDSLILLHDCVHDGMDCQYVYETVEHKLRSSLSILKSLRREIAERGVAKGMQAKGVDAKGVDANGVDAKGVDANRVDEKGVDAKGVDANGGDANGVDANRVAEKTFNVSTSGGGKKNDANEQSNENIISTPITCGKDVHIMGDQLIETASSIRNNEKRKISTYEVYYYSHKEVQSNIQDDNYEELHNAKRNKYASGKYSNRIAAANNPLFFQDKGNNEKKLMYKDEKYVSLHNNEKDSDLCIYNLLSELKDTFKNDKKYIYVNRELCYDNKKKDFTIKSVLYNQTNTLTCSQTLTSGGYAGCTKWASSCQQKDIVKYDNVNTQIQQGIKNIGTLHNRIISNNINQDKDKNKNEETSNWDCLKPMDDISSFRQRIAASLFRSKAPPA</sequence>
<organism evidence="1 2">
    <name type="scientific">Plasmodium brasilianum</name>
    <dbReference type="NCBI Taxonomy" id="5824"/>
    <lineage>
        <taxon>Eukaryota</taxon>
        <taxon>Sar</taxon>
        <taxon>Alveolata</taxon>
        <taxon>Apicomplexa</taxon>
        <taxon>Aconoidasida</taxon>
        <taxon>Haemosporida</taxon>
        <taxon>Plasmodiidae</taxon>
        <taxon>Plasmodium</taxon>
        <taxon>Plasmodium (Plasmodium)</taxon>
    </lineage>
</organism>
<accession>A0ACB9Y3Z9</accession>